<dbReference type="AlphaFoldDB" id="A0A401RSD9"/>
<dbReference type="InterPro" id="IPR050199">
    <property type="entry name" value="IgHV"/>
</dbReference>
<evidence type="ECO:0000313" key="6">
    <source>
        <dbReference type="Proteomes" id="UP000287033"/>
    </source>
</evidence>
<protein>
    <recommendedName>
        <fullName evidence="4">Ig-like domain-containing protein</fullName>
    </recommendedName>
</protein>
<dbReference type="Gene3D" id="2.60.40.10">
    <property type="entry name" value="Immunoglobulins"/>
    <property type="match status" value="2"/>
</dbReference>
<keyword evidence="6" id="KW-1185">Reference proteome</keyword>
<evidence type="ECO:0000256" key="3">
    <source>
        <dbReference type="ARBA" id="ARBA00043265"/>
    </source>
</evidence>
<gene>
    <name evidence="5" type="ORF">chiPu_0019532</name>
</gene>
<dbReference type="PROSITE" id="PS50835">
    <property type="entry name" value="IG_LIKE"/>
    <property type="match status" value="2"/>
</dbReference>
<dbReference type="InterPro" id="IPR013783">
    <property type="entry name" value="Ig-like_fold"/>
</dbReference>
<accession>A0A401RSD9</accession>
<dbReference type="EMBL" id="BEZZ01002038">
    <property type="protein sequence ID" value="GCC21065.1"/>
    <property type="molecule type" value="Genomic_DNA"/>
</dbReference>
<feature type="domain" description="Ig-like" evidence="4">
    <location>
        <begin position="1"/>
        <end position="86"/>
    </location>
</feature>
<dbReference type="GO" id="GO:0002250">
    <property type="term" value="P:adaptive immune response"/>
    <property type="evidence" value="ECO:0007669"/>
    <property type="project" value="UniProtKB-KW"/>
</dbReference>
<evidence type="ECO:0000256" key="2">
    <source>
        <dbReference type="ARBA" id="ARBA00023130"/>
    </source>
</evidence>
<name>A0A401RSD9_CHIPU</name>
<reference evidence="5 6" key="1">
    <citation type="journal article" date="2018" name="Nat. Ecol. Evol.">
        <title>Shark genomes provide insights into elasmobranch evolution and the origin of vertebrates.</title>
        <authorList>
            <person name="Hara Y"/>
            <person name="Yamaguchi K"/>
            <person name="Onimaru K"/>
            <person name="Kadota M"/>
            <person name="Koyanagi M"/>
            <person name="Keeley SD"/>
            <person name="Tatsumi K"/>
            <person name="Tanaka K"/>
            <person name="Motone F"/>
            <person name="Kageyama Y"/>
            <person name="Nozu R"/>
            <person name="Adachi N"/>
            <person name="Nishimura O"/>
            <person name="Nakagawa R"/>
            <person name="Tanegashima C"/>
            <person name="Kiyatake I"/>
            <person name="Matsumoto R"/>
            <person name="Murakumo K"/>
            <person name="Nishida K"/>
            <person name="Terakita A"/>
            <person name="Kuratani S"/>
            <person name="Sato K"/>
            <person name="Hyodo S Kuraku.S."/>
        </authorList>
    </citation>
    <scope>NUCLEOTIDE SEQUENCE [LARGE SCALE GENOMIC DNA]</scope>
</reference>
<dbReference type="GO" id="GO:0019814">
    <property type="term" value="C:immunoglobulin complex"/>
    <property type="evidence" value="ECO:0007669"/>
    <property type="project" value="UniProtKB-KW"/>
</dbReference>
<sequence length="201" mass="23324">MTGYALNWYRQHADRELEFVVSRSTYGNQDKADFAEDRFSVELQLSEKYTSLTITGLQLSDAAVYYCAYGDYTVMSNRLKPEQKLSLQDRRVRCAQSEVILSQPETETGIPGQSLKLTCKTNGFELSSYYMYWYRQRPGTGLQLLVYYYNKDLKYFNPEFEQRVTASKDLANNIFTLEIRPLRISDSAAYYSASSTVRQIK</sequence>
<evidence type="ECO:0000313" key="5">
    <source>
        <dbReference type="EMBL" id="GCC21065.1"/>
    </source>
</evidence>
<dbReference type="InterPro" id="IPR036179">
    <property type="entry name" value="Ig-like_dom_sf"/>
</dbReference>
<feature type="domain" description="Ig-like" evidence="4">
    <location>
        <begin position="97"/>
        <end position="201"/>
    </location>
</feature>
<keyword evidence="2" id="KW-1064">Adaptive immunity</keyword>
<evidence type="ECO:0000259" key="4">
    <source>
        <dbReference type="PROSITE" id="PS50835"/>
    </source>
</evidence>
<organism evidence="5 6">
    <name type="scientific">Chiloscyllium punctatum</name>
    <name type="common">Brownbanded bambooshark</name>
    <name type="synonym">Hemiscyllium punctatum</name>
    <dbReference type="NCBI Taxonomy" id="137246"/>
    <lineage>
        <taxon>Eukaryota</taxon>
        <taxon>Metazoa</taxon>
        <taxon>Chordata</taxon>
        <taxon>Craniata</taxon>
        <taxon>Vertebrata</taxon>
        <taxon>Chondrichthyes</taxon>
        <taxon>Elasmobranchii</taxon>
        <taxon>Galeomorphii</taxon>
        <taxon>Galeoidea</taxon>
        <taxon>Orectolobiformes</taxon>
        <taxon>Hemiscylliidae</taxon>
        <taxon>Chiloscyllium</taxon>
    </lineage>
</organism>
<dbReference type="SMART" id="SM00406">
    <property type="entry name" value="IGv"/>
    <property type="match status" value="2"/>
</dbReference>
<proteinExistence type="predicted"/>
<dbReference type="PANTHER" id="PTHR23266">
    <property type="entry name" value="IMMUNOGLOBULIN HEAVY CHAIN"/>
    <property type="match status" value="1"/>
</dbReference>
<keyword evidence="1" id="KW-0391">Immunity</keyword>
<dbReference type="Pfam" id="PF07686">
    <property type="entry name" value="V-set"/>
    <property type="match status" value="2"/>
</dbReference>
<dbReference type="SUPFAM" id="SSF48726">
    <property type="entry name" value="Immunoglobulin"/>
    <property type="match status" value="2"/>
</dbReference>
<comment type="caution">
    <text evidence="5">The sequence shown here is derived from an EMBL/GenBank/DDBJ whole genome shotgun (WGS) entry which is preliminary data.</text>
</comment>
<dbReference type="OMA" id="CARHNEN"/>
<keyword evidence="3" id="KW-1280">Immunoglobulin</keyword>
<dbReference type="Proteomes" id="UP000287033">
    <property type="component" value="Unassembled WGS sequence"/>
</dbReference>
<dbReference type="InterPro" id="IPR013106">
    <property type="entry name" value="Ig_V-set"/>
</dbReference>
<dbReference type="OrthoDB" id="8865476at2759"/>
<dbReference type="GO" id="GO:0005576">
    <property type="term" value="C:extracellular region"/>
    <property type="evidence" value="ECO:0007669"/>
    <property type="project" value="UniProtKB-ARBA"/>
</dbReference>
<dbReference type="InterPro" id="IPR007110">
    <property type="entry name" value="Ig-like_dom"/>
</dbReference>
<evidence type="ECO:0000256" key="1">
    <source>
        <dbReference type="ARBA" id="ARBA00022859"/>
    </source>
</evidence>
<dbReference type="STRING" id="137246.A0A401RSD9"/>